<accession>D8MPA9</accession>
<name>D8MPA9_ERWBE</name>
<evidence type="ECO:0000313" key="1">
    <source>
        <dbReference type="EMBL" id="CAX58666.1"/>
    </source>
</evidence>
<dbReference type="KEGG" id="ebi:EbC_11350"/>
<proteinExistence type="predicted"/>
<dbReference type="HOGENOM" id="CLU_930343_0_0_6"/>
<dbReference type="EMBL" id="FP236843">
    <property type="protein sequence ID" value="CAX58666.1"/>
    <property type="molecule type" value="Genomic_DNA"/>
</dbReference>
<protein>
    <submittedName>
        <fullName evidence="1">Uncharacterized protein</fullName>
    </submittedName>
</protein>
<gene>
    <name evidence="1" type="ordered locus">EbC_11350</name>
</gene>
<dbReference type="RefSeq" id="WP_013201163.1">
    <property type="nucleotide sequence ID" value="NC_014306.1"/>
</dbReference>
<dbReference type="STRING" id="634500.EbC_11350"/>
<sequence length="300" mass="32072">MMNFRNHSEARQCSKRLSGLLYVVAFSAVIPCEAMTIQASSIVEIPITGLKLDNKGEHPVIDKKVGFTRLILIPNGRNPGIIGYGDVVITTTQGSFSAKLPLCQDADQWQCWDNSAYWVNVPTFDGQAVEGGTNPVITGLSLTGRLQNISQKDTSINIKIVASDENNWGNSQLGFSSIGGATLPAASVCALDVNTTADLGNLTTGQAKKHILVSSNASGNGKVTFRPGEHDSNSGLIKNTGGGTLKYSVMDTSSSNLWNAADGQWQGELINDYYLQLESVPDTTYPGLYEGIMTTTLSCE</sequence>
<dbReference type="AlphaFoldDB" id="D8MPA9"/>
<reference evidence="1 2" key="1">
    <citation type="journal article" date="2010" name="BMC Genomics">
        <title>Genome comparison of the epiphytic bacteria Erwinia billingiae and E. tasmaniensis with the pear pathogen E. pyrifoliae.</title>
        <authorList>
            <person name="Kube M."/>
            <person name="Migdoll A.M."/>
            <person name="Gehring I."/>
            <person name="Heitmann K."/>
            <person name="Mayer Y."/>
            <person name="Kuhl H."/>
            <person name="Knaust F."/>
            <person name="Geider K."/>
            <person name="Reinhardt R."/>
        </authorList>
    </citation>
    <scope>NUCLEOTIDE SEQUENCE [LARGE SCALE GENOMIC DNA]</scope>
    <source>
        <strain evidence="1 2">Eb661</strain>
    </source>
</reference>
<organism evidence="2">
    <name type="scientific">Erwinia billingiae (strain Eb661)</name>
    <dbReference type="NCBI Taxonomy" id="634500"/>
    <lineage>
        <taxon>Bacteria</taxon>
        <taxon>Pseudomonadati</taxon>
        <taxon>Pseudomonadota</taxon>
        <taxon>Gammaproteobacteria</taxon>
        <taxon>Enterobacterales</taxon>
        <taxon>Erwiniaceae</taxon>
        <taxon>Erwinia</taxon>
    </lineage>
</organism>
<keyword evidence="2" id="KW-1185">Reference proteome</keyword>
<dbReference type="GeneID" id="90511154"/>
<dbReference type="Proteomes" id="UP000008793">
    <property type="component" value="Chromosome"/>
</dbReference>
<evidence type="ECO:0000313" key="2">
    <source>
        <dbReference type="Proteomes" id="UP000008793"/>
    </source>
</evidence>